<reference evidence="2" key="1">
    <citation type="submission" date="2018-06" db="EMBL/GenBank/DDBJ databases">
        <authorList>
            <person name="Cea G.-C."/>
            <person name="William W."/>
        </authorList>
    </citation>
    <scope>NUCLEOTIDE SEQUENCE [LARGE SCALE GENOMIC DNA]</scope>
    <source>
        <strain evidence="2">DB21MT-2</strain>
    </source>
</reference>
<protein>
    <submittedName>
        <fullName evidence="1">Uncharacterized protein</fullName>
    </submittedName>
</protein>
<name>A0A330M930_9GAMM</name>
<dbReference type="Proteomes" id="UP000250123">
    <property type="component" value="Chromosome SHEWBE"/>
</dbReference>
<accession>A0A330M930</accession>
<sequence length="65" mass="7068">MNAASGYGTDCVLTVSRGATLERYAHGTACVLTDNSEASSWLEAFTVNVVFRHPSPLYQRSVLFV</sequence>
<proteinExistence type="predicted"/>
<dbReference type="EMBL" id="LS483452">
    <property type="protein sequence ID" value="SQH77510.1"/>
    <property type="molecule type" value="Genomic_DNA"/>
</dbReference>
<dbReference type="KEGG" id="sbk:SHEWBE_3547"/>
<dbReference type="AlphaFoldDB" id="A0A330M930"/>
<evidence type="ECO:0000313" key="1">
    <source>
        <dbReference type="EMBL" id="SQH77510.1"/>
    </source>
</evidence>
<evidence type="ECO:0000313" key="2">
    <source>
        <dbReference type="Proteomes" id="UP000250123"/>
    </source>
</evidence>
<gene>
    <name evidence="1" type="ORF">SHEWBE_3547</name>
</gene>
<organism evidence="1 2">
    <name type="scientific">Shewanella benthica</name>
    <dbReference type="NCBI Taxonomy" id="43661"/>
    <lineage>
        <taxon>Bacteria</taxon>
        <taxon>Pseudomonadati</taxon>
        <taxon>Pseudomonadota</taxon>
        <taxon>Gammaproteobacteria</taxon>
        <taxon>Alteromonadales</taxon>
        <taxon>Shewanellaceae</taxon>
        <taxon>Shewanella</taxon>
    </lineage>
</organism>